<dbReference type="KEGG" id="soe:110805879"/>
<gene>
    <name evidence="3" type="primary">LOC110805879</name>
</gene>
<dbReference type="AlphaFoldDB" id="A0A9R0KD24"/>
<evidence type="ECO:0000256" key="1">
    <source>
        <dbReference type="SAM" id="MobiDB-lite"/>
    </source>
</evidence>
<proteinExistence type="predicted"/>
<sequence length="238" mass="26507">MYPRVKVRTLEEDDEYDRSRSPLQGFNSLSIGVSTSPVKQSSSTLSVAKVPRSYIPRSITPPPSLSKHTKKAESEDNGIKPHIRASSIPRPRAVISSPDNDQILGCKNEMRFQRPAMKTHVLGQRRKSEEWCTRTITKSALKNHNLAHSKHSEGSCTRTSTSSTLKTHDLAHIRQSEGRCTRTSTTSKKPLKRGECNCNCNCKEMTHASDVKAEKGSAIHVRVPITNITKAKPCFMIT</sequence>
<dbReference type="GeneID" id="110805879"/>
<dbReference type="PANTHER" id="PTHR38932:SF1">
    <property type="entry name" value="DUF4005 DOMAIN-CONTAINING PROTEIN"/>
    <property type="match status" value="1"/>
</dbReference>
<evidence type="ECO:0008006" key="4">
    <source>
        <dbReference type="Google" id="ProtNLM"/>
    </source>
</evidence>
<dbReference type="OrthoDB" id="1867172at2759"/>
<keyword evidence="2" id="KW-1185">Reference proteome</keyword>
<evidence type="ECO:0000313" key="2">
    <source>
        <dbReference type="Proteomes" id="UP000813463"/>
    </source>
</evidence>
<dbReference type="PANTHER" id="PTHR38932">
    <property type="entry name" value="BNAC03G64660D PROTEIN"/>
    <property type="match status" value="1"/>
</dbReference>
<reference evidence="2" key="1">
    <citation type="journal article" date="2021" name="Nat. Commun.">
        <title>Genomic analyses provide insights into spinach domestication and the genetic basis of agronomic traits.</title>
        <authorList>
            <person name="Cai X."/>
            <person name="Sun X."/>
            <person name="Xu C."/>
            <person name="Sun H."/>
            <person name="Wang X."/>
            <person name="Ge C."/>
            <person name="Zhang Z."/>
            <person name="Wang Q."/>
            <person name="Fei Z."/>
            <person name="Jiao C."/>
            <person name="Wang Q."/>
        </authorList>
    </citation>
    <scope>NUCLEOTIDE SEQUENCE [LARGE SCALE GENOMIC DNA]</scope>
    <source>
        <strain evidence="2">cv. Varoflay</strain>
    </source>
</reference>
<organism evidence="2 3">
    <name type="scientific">Spinacia oleracea</name>
    <name type="common">Spinach</name>
    <dbReference type="NCBI Taxonomy" id="3562"/>
    <lineage>
        <taxon>Eukaryota</taxon>
        <taxon>Viridiplantae</taxon>
        <taxon>Streptophyta</taxon>
        <taxon>Embryophyta</taxon>
        <taxon>Tracheophyta</taxon>
        <taxon>Spermatophyta</taxon>
        <taxon>Magnoliopsida</taxon>
        <taxon>eudicotyledons</taxon>
        <taxon>Gunneridae</taxon>
        <taxon>Pentapetalae</taxon>
        <taxon>Caryophyllales</taxon>
        <taxon>Chenopodiaceae</taxon>
        <taxon>Chenopodioideae</taxon>
        <taxon>Anserineae</taxon>
        <taxon>Spinacia</taxon>
    </lineage>
</organism>
<dbReference type="RefSeq" id="XP_021867190.1">
    <property type="nucleotide sequence ID" value="XM_022011498.2"/>
</dbReference>
<protein>
    <recommendedName>
        <fullName evidence="4">DUF4005 domain-containing protein</fullName>
    </recommendedName>
</protein>
<name>A0A9R0KD24_SPIOL</name>
<feature type="compositionally biased region" description="Polar residues" evidence="1">
    <location>
        <begin position="21"/>
        <end position="46"/>
    </location>
</feature>
<dbReference type="Proteomes" id="UP000813463">
    <property type="component" value="Chromosome 5"/>
</dbReference>
<feature type="region of interest" description="Disordered" evidence="1">
    <location>
        <begin position="1"/>
        <end position="101"/>
    </location>
</feature>
<evidence type="ECO:0000313" key="3">
    <source>
        <dbReference type="RefSeq" id="XP_021867190.1"/>
    </source>
</evidence>
<accession>A0A9R0KD24</accession>
<reference evidence="3" key="2">
    <citation type="submission" date="2025-08" db="UniProtKB">
        <authorList>
            <consortium name="RefSeq"/>
        </authorList>
    </citation>
    <scope>IDENTIFICATION</scope>
    <source>
        <tissue evidence="3">Leaf</tissue>
    </source>
</reference>